<keyword evidence="1" id="KW-0472">Membrane</keyword>
<feature type="transmembrane region" description="Helical" evidence="1">
    <location>
        <begin position="212"/>
        <end position="233"/>
    </location>
</feature>
<keyword evidence="1" id="KW-0812">Transmembrane</keyword>
<name>A0AA39K1F5_ARMTA</name>
<dbReference type="RefSeq" id="XP_060328162.1">
    <property type="nucleotide sequence ID" value="XM_060480301.1"/>
</dbReference>
<feature type="transmembrane region" description="Helical" evidence="1">
    <location>
        <begin position="239"/>
        <end position="259"/>
    </location>
</feature>
<dbReference type="GeneID" id="85363849"/>
<dbReference type="EMBL" id="JAUEPS010000030">
    <property type="protein sequence ID" value="KAK0452826.1"/>
    <property type="molecule type" value="Genomic_DNA"/>
</dbReference>
<keyword evidence="1" id="KW-1133">Transmembrane helix</keyword>
<reference evidence="2" key="1">
    <citation type="submission" date="2023-06" db="EMBL/GenBank/DDBJ databases">
        <authorList>
            <consortium name="Lawrence Berkeley National Laboratory"/>
            <person name="Ahrendt S."/>
            <person name="Sahu N."/>
            <person name="Indic B."/>
            <person name="Wong-Bajracharya J."/>
            <person name="Merenyi Z."/>
            <person name="Ke H.-M."/>
            <person name="Monk M."/>
            <person name="Kocsube S."/>
            <person name="Drula E."/>
            <person name="Lipzen A."/>
            <person name="Balint B."/>
            <person name="Henrissat B."/>
            <person name="Andreopoulos B."/>
            <person name="Martin F.M."/>
            <person name="Harder C.B."/>
            <person name="Rigling D."/>
            <person name="Ford K.L."/>
            <person name="Foster G.D."/>
            <person name="Pangilinan J."/>
            <person name="Papanicolaou A."/>
            <person name="Barry K."/>
            <person name="LaButti K."/>
            <person name="Viragh M."/>
            <person name="Koriabine M."/>
            <person name="Yan M."/>
            <person name="Riley R."/>
            <person name="Champramary S."/>
            <person name="Plett K.L."/>
            <person name="Tsai I.J."/>
            <person name="Slot J."/>
            <person name="Sipos G."/>
            <person name="Plett J."/>
            <person name="Nagy L.G."/>
            <person name="Grigoriev I.V."/>
        </authorList>
    </citation>
    <scope>NUCLEOTIDE SEQUENCE</scope>
    <source>
        <strain evidence="2">CCBAS 213</strain>
    </source>
</reference>
<sequence>MSDDNLDLMKTYTISLFLESIFFGVYLVSFVLCMRYLIWERCPEFKLNKTPNWKFIIITVLLQVLTAIHVSCALARILRAPDSERNWVNIIASTGIGLAVVTIDAILIYRCWIIYMKQWIIIVMPVLLWTGSVAITIYSIVEQVRYHPQGPPSRDTTQRPGSHARHWVIFLALTIVQNILTTALIAWRITIIDRESSQYRILSRVSRYQRSVRLIIESGALCTLAACLAFITFLAGGKFGLIAADLEIQLVSIAFNLIIIRSANRPDEYCLSPASTGSVRLHELFKRSQQSILATSSAAESNILPKPVEVCIINEVLESRDGQRETIKA</sequence>
<dbReference type="AlphaFoldDB" id="A0AA39K1F5"/>
<dbReference type="Proteomes" id="UP001175211">
    <property type="component" value="Unassembled WGS sequence"/>
</dbReference>
<protein>
    <submittedName>
        <fullName evidence="2">Uncharacterized protein</fullName>
    </submittedName>
</protein>
<feature type="transmembrane region" description="Helical" evidence="1">
    <location>
        <begin position="167"/>
        <end position="191"/>
    </location>
</feature>
<evidence type="ECO:0000256" key="1">
    <source>
        <dbReference type="SAM" id="Phobius"/>
    </source>
</evidence>
<feature type="transmembrane region" description="Helical" evidence="1">
    <location>
        <begin position="119"/>
        <end position="141"/>
    </location>
</feature>
<comment type="caution">
    <text evidence="2">The sequence shown here is derived from an EMBL/GenBank/DDBJ whole genome shotgun (WGS) entry which is preliminary data.</text>
</comment>
<proteinExistence type="predicted"/>
<feature type="transmembrane region" description="Helical" evidence="1">
    <location>
        <begin position="90"/>
        <end position="112"/>
    </location>
</feature>
<evidence type="ECO:0000313" key="2">
    <source>
        <dbReference type="EMBL" id="KAK0452826.1"/>
    </source>
</evidence>
<organism evidence="2 3">
    <name type="scientific">Armillaria tabescens</name>
    <name type="common">Ringless honey mushroom</name>
    <name type="synonym">Agaricus tabescens</name>
    <dbReference type="NCBI Taxonomy" id="1929756"/>
    <lineage>
        <taxon>Eukaryota</taxon>
        <taxon>Fungi</taxon>
        <taxon>Dikarya</taxon>
        <taxon>Basidiomycota</taxon>
        <taxon>Agaricomycotina</taxon>
        <taxon>Agaricomycetes</taxon>
        <taxon>Agaricomycetidae</taxon>
        <taxon>Agaricales</taxon>
        <taxon>Marasmiineae</taxon>
        <taxon>Physalacriaceae</taxon>
        <taxon>Desarmillaria</taxon>
    </lineage>
</organism>
<feature type="transmembrane region" description="Helical" evidence="1">
    <location>
        <begin position="55"/>
        <end position="78"/>
    </location>
</feature>
<gene>
    <name evidence="2" type="ORF">EV420DRAFT_1749863</name>
</gene>
<accession>A0AA39K1F5</accession>
<feature type="transmembrane region" description="Helical" evidence="1">
    <location>
        <begin position="12"/>
        <end position="34"/>
    </location>
</feature>
<evidence type="ECO:0000313" key="3">
    <source>
        <dbReference type="Proteomes" id="UP001175211"/>
    </source>
</evidence>
<keyword evidence="3" id="KW-1185">Reference proteome</keyword>